<gene>
    <name evidence="1" type="ORF">F0562_006422</name>
</gene>
<reference evidence="1 2" key="1">
    <citation type="submission" date="2019-09" db="EMBL/GenBank/DDBJ databases">
        <title>A chromosome-level genome assembly of the Chinese tupelo Nyssa sinensis.</title>
        <authorList>
            <person name="Yang X."/>
            <person name="Kang M."/>
            <person name="Yang Y."/>
            <person name="Xiong H."/>
            <person name="Wang M."/>
            <person name="Zhang Z."/>
            <person name="Wang Z."/>
            <person name="Wu H."/>
            <person name="Ma T."/>
            <person name="Liu J."/>
            <person name="Xi Z."/>
        </authorList>
    </citation>
    <scope>NUCLEOTIDE SEQUENCE [LARGE SCALE GENOMIC DNA]</scope>
    <source>
        <strain evidence="1">J267</strain>
        <tissue evidence="1">Leaf</tissue>
    </source>
</reference>
<dbReference type="EMBL" id="CM018043">
    <property type="protein sequence ID" value="KAA8531861.1"/>
    <property type="molecule type" value="Genomic_DNA"/>
</dbReference>
<organism evidence="1 2">
    <name type="scientific">Nyssa sinensis</name>
    <dbReference type="NCBI Taxonomy" id="561372"/>
    <lineage>
        <taxon>Eukaryota</taxon>
        <taxon>Viridiplantae</taxon>
        <taxon>Streptophyta</taxon>
        <taxon>Embryophyta</taxon>
        <taxon>Tracheophyta</taxon>
        <taxon>Spermatophyta</taxon>
        <taxon>Magnoliopsida</taxon>
        <taxon>eudicotyledons</taxon>
        <taxon>Gunneridae</taxon>
        <taxon>Pentapetalae</taxon>
        <taxon>asterids</taxon>
        <taxon>Cornales</taxon>
        <taxon>Nyssaceae</taxon>
        <taxon>Nyssa</taxon>
    </lineage>
</organism>
<keyword evidence="2" id="KW-1185">Reference proteome</keyword>
<dbReference type="AlphaFoldDB" id="A0A5J5AS42"/>
<accession>A0A5J5AS42</accession>
<protein>
    <submittedName>
        <fullName evidence="1">Uncharacterized protein</fullName>
    </submittedName>
</protein>
<sequence>MTGGHNTKIEDEIFETSISSPSDNIDKVDEALRVMTKENKVSLLVEFSTPTVRHGKVKELKRIEKSIKPVYDENSFHNLLGRSFDYDFKDNAANIQGGEPLDFIIEIVKDDRNVKQPVFGEGVGVNVVDIEKVGVDVVEVEKVRGDDVGVEMVGVDVKKDGGDDVGVKKVQVDVEKPDQVEELCLRKTRVYNRRPLTVFESMLGSEVRVGSEGLKAPEIIPNVKDINTLQNTDGSVKTRGIAQNDGTLKPSEAIPSTGAAGLAGAAVRIETLPSRGGMSILSVPIGSHRPIS</sequence>
<evidence type="ECO:0000313" key="1">
    <source>
        <dbReference type="EMBL" id="KAA8531861.1"/>
    </source>
</evidence>
<evidence type="ECO:0000313" key="2">
    <source>
        <dbReference type="Proteomes" id="UP000325577"/>
    </source>
</evidence>
<name>A0A5J5AS42_9ASTE</name>
<proteinExistence type="predicted"/>
<dbReference type="Proteomes" id="UP000325577">
    <property type="component" value="Linkage Group LG2"/>
</dbReference>